<evidence type="ECO:0000313" key="1">
    <source>
        <dbReference type="EMBL" id="CAH1406568.1"/>
    </source>
</evidence>
<protein>
    <submittedName>
        <fullName evidence="1">Uncharacterized protein</fullName>
    </submittedName>
</protein>
<reference evidence="1" key="1">
    <citation type="submission" date="2022-01" db="EMBL/GenBank/DDBJ databases">
        <authorList>
            <person name="King R."/>
        </authorList>
    </citation>
    <scope>NUCLEOTIDE SEQUENCE</scope>
</reference>
<evidence type="ECO:0000313" key="2">
    <source>
        <dbReference type="Proteomes" id="UP001152798"/>
    </source>
</evidence>
<sequence>MKAASCIFNLHLADAATQHCSPSFCVLSYLRAPYREGPVPVELKEIPLPWHVFVQLIFQEGTETVHPYRLRIQVARI</sequence>
<name>A0A9P0MTH0_NEZVI</name>
<dbReference type="Proteomes" id="UP001152798">
    <property type="component" value="Chromosome 6"/>
</dbReference>
<keyword evidence="2" id="KW-1185">Reference proteome</keyword>
<proteinExistence type="predicted"/>
<dbReference type="AlphaFoldDB" id="A0A9P0MTH0"/>
<gene>
    <name evidence="1" type="ORF">NEZAVI_LOCUS14479</name>
</gene>
<organism evidence="1 2">
    <name type="scientific">Nezara viridula</name>
    <name type="common">Southern green stink bug</name>
    <name type="synonym">Cimex viridulus</name>
    <dbReference type="NCBI Taxonomy" id="85310"/>
    <lineage>
        <taxon>Eukaryota</taxon>
        <taxon>Metazoa</taxon>
        <taxon>Ecdysozoa</taxon>
        <taxon>Arthropoda</taxon>
        <taxon>Hexapoda</taxon>
        <taxon>Insecta</taxon>
        <taxon>Pterygota</taxon>
        <taxon>Neoptera</taxon>
        <taxon>Paraneoptera</taxon>
        <taxon>Hemiptera</taxon>
        <taxon>Heteroptera</taxon>
        <taxon>Panheteroptera</taxon>
        <taxon>Pentatomomorpha</taxon>
        <taxon>Pentatomoidea</taxon>
        <taxon>Pentatomidae</taxon>
        <taxon>Pentatominae</taxon>
        <taxon>Nezara</taxon>
    </lineage>
</organism>
<dbReference type="EMBL" id="OV725082">
    <property type="protein sequence ID" value="CAH1406568.1"/>
    <property type="molecule type" value="Genomic_DNA"/>
</dbReference>
<accession>A0A9P0MTH0</accession>